<feature type="domain" description="PPIase cyclophilin-type" evidence="7">
    <location>
        <begin position="35"/>
        <end position="169"/>
    </location>
</feature>
<dbReference type="PANTHER" id="PTHR45625:SF4">
    <property type="entry name" value="PEPTIDYLPROLYL ISOMERASE DOMAIN AND WD REPEAT-CONTAINING PROTEIN 1"/>
    <property type="match status" value="1"/>
</dbReference>
<dbReference type="EC" id="5.2.1.8" evidence="2 5"/>
<dbReference type="InterPro" id="IPR002130">
    <property type="entry name" value="Cyclophilin-type_PPIase_dom"/>
</dbReference>
<comment type="caution">
    <text evidence="8">The sequence shown here is derived from an EMBL/GenBank/DDBJ whole genome shotgun (WGS) entry which is preliminary data.</text>
</comment>
<dbReference type="InterPro" id="IPR046357">
    <property type="entry name" value="PPIase_dom_sf"/>
</dbReference>
<dbReference type="AlphaFoldDB" id="A0A2S4N9X1"/>
<comment type="catalytic activity">
    <reaction evidence="1 5">
        <text>[protein]-peptidylproline (omega=180) = [protein]-peptidylproline (omega=0)</text>
        <dbReference type="Rhea" id="RHEA:16237"/>
        <dbReference type="Rhea" id="RHEA-COMP:10747"/>
        <dbReference type="Rhea" id="RHEA-COMP:10748"/>
        <dbReference type="ChEBI" id="CHEBI:83833"/>
        <dbReference type="ChEBI" id="CHEBI:83834"/>
        <dbReference type="EC" id="5.2.1.8"/>
    </reaction>
</comment>
<feature type="domain" description="PPIase FKBP-type" evidence="6">
    <location>
        <begin position="265"/>
        <end position="368"/>
    </location>
</feature>
<dbReference type="Gene3D" id="3.10.50.40">
    <property type="match status" value="1"/>
</dbReference>
<evidence type="ECO:0000259" key="6">
    <source>
        <dbReference type="PROSITE" id="PS50059"/>
    </source>
</evidence>
<keyword evidence="4 5" id="KW-0413">Isomerase</keyword>
<sequence length="368" mass="40205">MKTKFLSLTILVALLLLGCKDKHQNLKDGLYAEIETPKGTVLLQLEYKKAPVTVANFVSLAEGTNPFVTEDVKGKPFFDGLVFHRVEPGFVIQGGDPLGNGTGDPGYKFGDEFSDLKHNKAGTLSMANSGPNSNGSQFFITLAATPHLDGKHTVFGYVIEGMDVVNNTELNDEISAIKIIRKGEDAKKFDAVKIFSDAYAKQQEFVKQQEALKKEEEKKYRQKFEKVISEKLAYFAQQKSSATKLPSGLLYKITQAGESKILAKGTSIKVAYSGFLENGTLFDTSNPEVAKKFGTFIPERAAQNAYSSLDVVVGEKGKLIPGFEEGITKLHKGDKALFFIPSNLGYGENGAGDVIPPNANIIFEIEIK</sequence>
<dbReference type="Gene3D" id="2.40.100.10">
    <property type="entry name" value="Cyclophilin-like"/>
    <property type="match status" value="1"/>
</dbReference>
<dbReference type="PANTHER" id="PTHR45625">
    <property type="entry name" value="PEPTIDYL-PROLYL CIS-TRANS ISOMERASE-RELATED"/>
    <property type="match status" value="1"/>
</dbReference>
<name>A0A2S4N9X1_9FLAO</name>
<dbReference type="Proteomes" id="UP000237056">
    <property type="component" value="Unassembled WGS sequence"/>
</dbReference>
<dbReference type="Pfam" id="PF00254">
    <property type="entry name" value="FKBP_C"/>
    <property type="match status" value="1"/>
</dbReference>
<gene>
    <name evidence="8" type="ORF">Q361_104205</name>
</gene>
<proteinExistence type="predicted"/>
<dbReference type="Pfam" id="PF00160">
    <property type="entry name" value="Pro_isomerase"/>
    <property type="match status" value="1"/>
</dbReference>
<dbReference type="GO" id="GO:0003755">
    <property type="term" value="F:peptidyl-prolyl cis-trans isomerase activity"/>
    <property type="evidence" value="ECO:0007669"/>
    <property type="project" value="UniProtKB-KW"/>
</dbReference>
<dbReference type="PROSITE" id="PS51257">
    <property type="entry name" value="PROKAR_LIPOPROTEIN"/>
    <property type="match status" value="1"/>
</dbReference>
<dbReference type="SUPFAM" id="SSF50891">
    <property type="entry name" value="Cyclophilin-like"/>
    <property type="match status" value="1"/>
</dbReference>
<dbReference type="PRINTS" id="PR00153">
    <property type="entry name" value="CSAPPISMRASE"/>
</dbReference>
<dbReference type="PROSITE" id="PS50072">
    <property type="entry name" value="CSA_PPIASE_2"/>
    <property type="match status" value="1"/>
</dbReference>
<organism evidence="8 9">
    <name type="scientific">Flavobacterium croceum DSM 17960</name>
    <dbReference type="NCBI Taxonomy" id="1121886"/>
    <lineage>
        <taxon>Bacteria</taxon>
        <taxon>Pseudomonadati</taxon>
        <taxon>Bacteroidota</taxon>
        <taxon>Flavobacteriia</taxon>
        <taxon>Flavobacteriales</taxon>
        <taxon>Flavobacteriaceae</taxon>
        <taxon>Flavobacterium</taxon>
    </lineage>
</organism>
<evidence type="ECO:0000313" key="9">
    <source>
        <dbReference type="Proteomes" id="UP000237056"/>
    </source>
</evidence>
<accession>A0A2S4N9X1</accession>
<keyword evidence="3 5" id="KW-0697">Rotamase</keyword>
<dbReference type="SUPFAM" id="SSF54534">
    <property type="entry name" value="FKBP-like"/>
    <property type="match status" value="1"/>
</dbReference>
<dbReference type="RefSeq" id="WP_103725532.1">
    <property type="nucleotide sequence ID" value="NZ_PQNY01000004.1"/>
</dbReference>
<dbReference type="CDD" id="cd00317">
    <property type="entry name" value="cyclophilin"/>
    <property type="match status" value="1"/>
</dbReference>
<dbReference type="InterPro" id="IPR044666">
    <property type="entry name" value="Cyclophilin_A-like"/>
</dbReference>
<dbReference type="PROSITE" id="PS50059">
    <property type="entry name" value="FKBP_PPIASE"/>
    <property type="match status" value="1"/>
</dbReference>
<evidence type="ECO:0000256" key="5">
    <source>
        <dbReference type="PROSITE-ProRule" id="PRU00277"/>
    </source>
</evidence>
<evidence type="ECO:0000259" key="7">
    <source>
        <dbReference type="PROSITE" id="PS50072"/>
    </source>
</evidence>
<evidence type="ECO:0000256" key="4">
    <source>
        <dbReference type="ARBA" id="ARBA00023235"/>
    </source>
</evidence>
<reference evidence="8 9" key="1">
    <citation type="submission" date="2018-01" db="EMBL/GenBank/DDBJ databases">
        <title>Genomic Encyclopedia of Type Strains, Phase I: the one thousand microbial genomes (KMG-I) project.</title>
        <authorList>
            <person name="Goeker M."/>
        </authorList>
    </citation>
    <scope>NUCLEOTIDE SEQUENCE [LARGE SCALE GENOMIC DNA]</scope>
    <source>
        <strain evidence="8 9">DSM 17960</strain>
    </source>
</reference>
<evidence type="ECO:0000313" key="8">
    <source>
        <dbReference type="EMBL" id="POS02480.1"/>
    </source>
</evidence>
<evidence type="ECO:0000256" key="2">
    <source>
        <dbReference type="ARBA" id="ARBA00013194"/>
    </source>
</evidence>
<protein>
    <recommendedName>
        <fullName evidence="2 5">peptidylprolyl isomerase</fullName>
        <ecNumber evidence="2 5">5.2.1.8</ecNumber>
    </recommendedName>
</protein>
<evidence type="ECO:0000256" key="3">
    <source>
        <dbReference type="ARBA" id="ARBA00023110"/>
    </source>
</evidence>
<dbReference type="InterPro" id="IPR001179">
    <property type="entry name" value="PPIase_FKBP_dom"/>
</dbReference>
<dbReference type="OrthoDB" id="9807797at2"/>
<keyword evidence="9" id="KW-1185">Reference proteome</keyword>
<dbReference type="EMBL" id="PQNY01000004">
    <property type="protein sequence ID" value="POS02480.1"/>
    <property type="molecule type" value="Genomic_DNA"/>
</dbReference>
<evidence type="ECO:0000256" key="1">
    <source>
        <dbReference type="ARBA" id="ARBA00000971"/>
    </source>
</evidence>
<dbReference type="InterPro" id="IPR029000">
    <property type="entry name" value="Cyclophilin-like_dom_sf"/>
</dbReference>